<dbReference type="Pfam" id="PF00180">
    <property type="entry name" value="Iso_dh"/>
    <property type="match status" value="1"/>
</dbReference>
<dbReference type="PROSITE" id="PS00470">
    <property type="entry name" value="IDH_IMDH"/>
    <property type="match status" value="1"/>
</dbReference>
<evidence type="ECO:0000256" key="4">
    <source>
        <dbReference type="ARBA" id="ARBA00023002"/>
    </source>
</evidence>
<evidence type="ECO:0000313" key="8">
    <source>
        <dbReference type="EMBL" id="ACA59790.1"/>
    </source>
</evidence>
<proteinExistence type="predicted"/>
<dbReference type="EMBL" id="CP000860">
    <property type="protein sequence ID" value="ACA59790.1"/>
    <property type="molecule type" value="Genomic_DNA"/>
</dbReference>
<dbReference type="Gene3D" id="3.40.718.10">
    <property type="entry name" value="Isopropylmalate Dehydrogenase"/>
    <property type="match status" value="1"/>
</dbReference>
<dbReference type="Proteomes" id="UP000008544">
    <property type="component" value="Chromosome"/>
</dbReference>
<keyword evidence="6" id="KW-0464">Manganese</keyword>
<evidence type="ECO:0000259" key="7">
    <source>
        <dbReference type="SMART" id="SM01329"/>
    </source>
</evidence>
<dbReference type="SUPFAM" id="SSF53659">
    <property type="entry name" value="Isocitrate/Isopropylmalate dehydrogenase-like"/>
    <property type="match status" value="1"/>
</dbReference>
<evidence type="ECO:0000256" key="1">
    <source>
        <dbReference type="ARBA" id="ARBA00001936"/>
    </source>
</evidence>
<dbReference type="PANTHER" id="PTHR43275">
    <property type="entry name" value="D-MALATE DEHYDROGENASE [DECARBOXYLATING]"/>
    <property type="match status" value="1"/>
</dbReference>
<keyword evidence="4 8" id="KW-0560">Oxidoreductase</keyword>
<evidence type="ECO:0000256" key="6">
    <source>
        <dbReference type="ARBA" id="ARBA00023211"/>
    </source>
</evidence>
<keyword evidence="5" id="KW-0520">NAD</keyword>
<dbReference type="NCBIfam" id="NF002898">
    <property type="entry name" value="PRK03437.1"/>
    <property type="match status" value="1"/>
</dbReference>
<dbReference type="STRING" id="477974.Daud_1279"/>
<gene>
    <name evidence="8" type="ordered locus">Daud_1279</name>
</gene>
<evidence type="ECO:0000256" key="5">
    <source>
        <dbReference type="ARBA" id="ARBA00023027"/>
    </source>
</evidence>
<dbReference type="GO" id="GO:0003862">
    <property type="term" value="F:3-isopropylmalate dehydrogenase activity"/>
    <property type="evidence" value="ECO:0007669"/>
    <property type="project" value="UniProtKB-EC"/>
</dbReference>
<dbReference type="InterPro" id="IPR050501">
    <property type="entry name" value="ICDH/IPMDH"/>
</dbReference>
<dbReference type="GO" id="GO:0051287">
    <property type="term" value="F:NAD binding"/>
    <property type="evidence" value="ECO:0007669"/>
    <property type="project" value="InterPro"/>
</dbReference>
<organism evidence="8 9">
    <name type="scientific">Desulforudis audaxviator (strain MP104C)</name>
    <dbReference type="NCBI Taxonomy" id="477974"/>
    <lineage>
        <taxon>Bacteria</taxon>
        <taxon>Bacillati</taxon>
        <taxon>Bacillota</taxon>
        <taxon>Clostridia</taxon>
        <taxon>Thermoanaerobacterales</taxon>
        <taxon>Candidatus Desulforudaceae</taxon>
        <taxon>Candidatus Desulforudis</taxon>
    </lineage>
</organism>
<evidence type="ECO:0000313" key="9">
    <source>
        <dbReference type="Proteomes" id="UP000008544"/>
    </source>
</evidence>
<dbReference type="SMART" id="SM01329">
    <property type="entry name" value="Iso_dh"/>
    <property type="match status" value="1"/>
</dbReference>
<comment type="cofactor">
    <cofactor evidence="1">
        <name>Mn(2+)</name>
        <dbReference type="ChEBI" id="CHEBI:29035"/>
    </cofactor>
</comment>
<evidence type="ECO:0000256" key="2">
    <source>
        <dbReference type="ARBA" id="ARBA00001946"/>
    </source>
</evidence>
<dbReference type="EC" id="1.1.1.85" evidence="8"/>
<dbReference type="GO" id="GO:0000287">
    <property type="term" value="F:magnesium ion binding"/>
    <property type="evidence" value="ECO:0007669"/>
    <property type="project" value="InterPro"/>
</dbReference>
<accession>B1I496</accession>
<reference evidence="8 9" key="2">
    <citation type="journal article" date="2008" name="Science">
        <title>Environmental genomics reveals a single-species ecosystem deep within Earth.</title>
        <authorList>
            <person name="Chivian D."/>
            <person name="Brodie E.L."/>
            <person name="Alm E.J."/>
            <person name="Culley D.E."/>
            <person name="Dehal P.S."/>
            <person name="Desantis T.Z."/>
            <person name="Gihring T.M."/>
            <person name="Lapidus A."/>
            <person name="Lin L.H."/>
            <person name="Lowry S.R."/>
            <person name="Moser D.P."/>
            <person name="Richardson P.M."/>
            <person name="Southam G."/>
            <person name="Wanger G."/>
            <person name="Pratt L.M."/>
            <person name="Andersen G.L."/>
            <person name="Hazen T.C."/>
            <person name="Brockman F.J."/>
            <person name="Arkin A.P."/>
            <person name="Onstott T.C."/>
        </authorList>
    </citation>
    <scope>NUCLEOTIDE SEQUENCE [LARGE SCALE GENOMIC DNA]</scope>
    <source>
        <strain evidence="8 9">MP104C</strain>
    </source>
</reference>
<sequence length="364" mass="39739">MKIGQCKEDRTTMQKTYKIAVIPGDGTGPEQVREGLKVLHAAAGKEGFALETTVLDWGGEYYLRTGEVLPPDAVEQLKRYDAIYLGAIGHPEVRPGILEKGILLRLRFELDQYINLRPVKLYPGVETPIAGKGPEDIDFVVVRENTEGLYAGSGGFLKRGTPDEVAIQTSINTRKGVERCVRFAFEYCRKRGGRRKVTLCGKTNVLTFAFDLWERVFNEVGEEYPDIERDYAHVDAICMWMVKNPEWFDVIVTDNMFGDIITDLGAMLQGGMGIAAGGNLNPEGVSMFEPIGGSAPKYTGKNVINPLAAVCAGAMMLEQLGETGAAARIEEAVKKVCAGHLKSLAAGRMGYGTDEVGDLVVSHL</sequence>
<dbReference type="InterPro" id="IPR019818">
    <property type="entry name" value="IsoCit/isopropylmalate_DH_CS"/>
</dbReference>
<keyword evidence="3" id="KW-0479">Metal-binding</keyword>
<dbReference type="HOGENOM" id="CLU_031953_0_1_9"/>
<dbReference type="AlphaFoldDB" id="B1I496"/>
<reference evidence="9" key="1">
    <citation type="submission" date="2007-10" db="EMBL/GenBank/DDBJ databases">
        <title>Complete sequence of chromosome of Desulforudis audaxviator MP104C.</title>
        <authorList>
            <person name="Copeland A."/>
            <person name="Lucas S."/>
            <person name="Lapidus A."/>
            <person name="Barry K."/>
            <person name="Glavina del Rio T."/>
            <person name="Dalin E."/>
            <person name="Tice H."/>
            <person name="Bruce D."/>
            <person name="Pitluck S."/>
            <person name="Lowry S.R."/>
            <person name="Larimer F."/>
            <person name="Land M.L."/>
            <person name="Hauser L."/>
            <person name="Kyrpides N."/>
            <person name="Ivanova N.N."/>
            <person name="Richardson P."/>
        </authorList>
    </citation>
    <scope>NUCLEOTIDE SEQUENCE [LARGE SCALE GENOMIC DNA]</scope>
    <source>
        <strain evidence="9">MP104C</strain>
    </source>
</reference>
<feature type="domain" description="Isopropylmalate dehydrogenase-like" evidence="7">
    <location>
        <begin position="18"/>
        <end position="360"/>
    </location>
</feature>
<protein>
    <submittedName>
        <fullName evidence="8">3-isopropylmalate dehydrogenase</fullName>
        <ecNumber evidence="8">1.1.1.85</ecNumber>
    </submittedName>
</protein>
<evidence type="ECO:0000256" key="3">
    <source>
        <dbReference type="ARBA" id="ARBA00022723"/>
    </source>
</evidence>
<dbReference type="InterPro" id="IPR024084">
    <property type="entry name" value="IsoPropMal-DH-like_dom"/>
</dbReference>
<comment type="cofactor">
    <cofactor evidence="2">
        <name>Mg(2+)</name>
        <dbReference type="ChEBI" id="CHEBI:18420"/>
    </cofactor>
</comment>
<keyword evidence="9" id="KW-1185">Reference proteome</keyword>
<dbReference type="KEGG" id="dau:Daud_1279"/>
<dbReference type="PANTHER" id="PTHR43275:SF1">
    <property type="entry name" value="D-MALATE DEHYDROGENASE [DECARBOXYLATING]"/>
    <property type="match status" value="1"/>
</dbReference>
<dbReference type="eggNOG" id="COG0473">
    <property type="taxonomic scope" value="Bacteria"/>
</dbReference>
<name>B1I496_DESAP</name>